<keyword evidence="2" id="KW-1185">Reference proteome</keyword>
<protein>
    <submittedName>
        <fullName evidence="1">Uncharacterized protein</fullName>
    </submittedName>
</protein>
<dbReference type="OrthoDB" id="419987at2759"/>
<organism evidence="1 2">
    <name type="scientific">Symbiodinium necroappetens</name>
    <dbReference type="NCBI Taxonomy" id="1628268"/>
    <lineage>
        <taxon>Eukaryota</taxon>
        <taxon>Sar</taxon>
        <taxon>Alveolata</taxon>
        <taxon>Dinophyceae</taxon>
        <taxon>Suessiales</taxon>
        <taxon>Symbiodiniaceae</taxon>
        <taxon>Symbiodinium</taxon>
    </lineage>
</organism>
<name>A0A812RZM1_9DINO</name>
<gene>
    <name evidence="1" type="ORF">SNEC2469_LOCUS12692</name>
</gene>
<evidence type="ECO:0000313" key="1">
    <source>
        <dbReference type="EMBL" id="CAE7456100.1"/>
    </source>
</evidence>
<sequence>MSDLARRMFAMEYNSMLLYRFRPPYCFAALVSSEAADVSQCLDELKTLWAKLLEAELAAIQDKWLANFLRSLLWPRSTFCREVLISLAECNFDHVPPDITERLTKVFRSLATSRVCEQAFKTLTEDAEKTSRMGRWSRLIHSDVLKMAGRTTVAPDIRHAAAARSQGLQANGKISVATDTGFSLGPEFLKKFLADTEAFGLTSYNLGGVATLQLLKATNLTGMRQSYLSLMAIPGHLLWRPDLGQRGYWVLNTCVHGALVVELTGPDAHHRFRLEPQAAEKPELLPITNPGGWKARKLTAVPPVRAPDGQQNEIIFQPDETGYSLFGVACRSGFPGFTLTQLTMLADYLGLDRRGVPRLLPDLLHLLCRHGWPSMTEADFKEILTKRGQKPLKQASLLQDGFDIAAEALEPDDFAELEELLADEAKEWKKPVQAKAKAKSKARKKAAPLLNKKVLNLDEIRRYLPEVSGCNLTRERDWHHRYKISYPRDLPPFSFSMVFGDAGQPDSNKPTMRQAAVACIRWAWTEHEQATGNPCPWNLDDK</sequence>
<proteinExistence type="predicted"/>
<dbReference type="EMBL" id="CAJNJA010020169">
    <property type="protein sequence ID" value="CAE7456100.1"/>
    <property type="molecule type" value="Genomic_DNA"/>
</dbReference>
<comment type="caution">
    <text evidence="1">The sequence shown here is derived from an EMBL/GenBank/DDBJ whole genome shotgun (WGS) entry which is preliminary data.</text>
</comment>
<dbReference type="AlphaFoldDB" id="A0A812RZM1"/>
<accession>A0A812RZM1</accession>
<reference evidence="1" key="1">
    <citation type="submission" date="2021-02" db="EMBL/GenBank/DDBJ databases">
        <authorList>
            <person name="Dougan E. K."/>
            <person name="Rhodes N."/>
            <person name="Thang M."/>
            <person name="Chan C."/>
        </authorList>
    </citation>
    <scope>NUCLEOTIDE SEQUENCE</scope>
</reference>
<dbReference type="Proteomes" id="UP000601435">
    <property type="component" value="Unassembled WGS sequence"/>
</dbReference>
<evidence type="ECO:0000313" key="2">
    <source>
        <dbReference type="Proteomes" id="UP000601435"/>
    </source>
</evidence>